<dbReference type="RefSeq" id="WP_392817476.1">
    <property type="nucleotide sequence ID" value="NZ_JBICYV010000005.1"/>
</dbReference>
<gene>
    <name evidence="1" type="ORF">ACGFZB_12150</name>
</gene>
<dbReference type="Proteomes" id="UP001604267">
    <property type="component" value="Unassembled WGS sequence"/>
</dbReference>
<keyword evidence="2" id="KW-1185">Reference proteome</keyword>
<reference evidence="1 2" key="1">
    <citation type="submission" date="2024-10" db="EMBL/GenBank/DDBJ databases">
        <title>The Natural Products Discovery Center: Release of the First 8490 Sequenced Strains for Exploring Actinobacteria Biosynthetic Diversity.</title>
        <authorList>
            <person name="Kalkreuter E."/>
            <person name="Kautsar S.A."/>
            <person name="Yang D."/>
            <person name="Bader C.D."/>
            <person name="Teijaro C.N."/>
            <person name="Fluegel L."/>
            <person name="Davis C.M."/>
            <person name="Simpson J.R."/>
            <person name="Lauterbach L."/>
            <person name="Steele A.D."/>
            <person name="Gui C."/>
            <person name="Meng S."/>
            <person name="Li G."/>
            <person name="Viehrig K."/>
            <person name="Ye F."/>
            <person name="Su P."/>
            <person name="Kiefer A.F."/>
            <person name="Nichols A."/>
            <person name="Cepeda A.J."/>
            <person name="Yan W."/>
            <person name="Fan B."/>
            <person name="Jiang Y."/>
            <person name="Adhikari A."/>
            <person name="Zheng C.-J."/>
            <person name="Schuster L."/>
            <person name="Cowan T.M."/>
            <person name="Smanski M.J."/>
            <person name="Chevrette M.G."/>
            <person name="De Carvalho L.P.S."/>
            <person name="Shen B."/>
        </authorList>
    </citation>
    <scope>NUCLEOTIDE SEQUENCE [LARGE SCALE GENOMIC DNA]</scope>
    <source>
        <strain evidence="1 2">NPDC048320</strain>
    </source>
</reference>
<comment type="caution">
    <text evidence="1">The sequence shown here is derived from an EMBL/GenBank/DDBJ whole genome shotgun (WGS) entry which is preliminary data.</text>
</comment>
<sequence length="138" mass="14623">MSDSVPCPDCGASAERHGVQVLLDDDSLRWDTEVVCRGCGSALAVCGTEVPGGMRERLLAEHGRAELRLGPSADRVAVMRVLRRTLGLGLGEARDVLEQGYGGTLPETELLARRLRDAGVDAVAVRGVAGSGSVRRER</sequence>
<organism evidence="1 2">
    <name type="scientific">Streptomyces cinerochromogenes</name>
    <dbReference type="NCBI Taxonomy" id="66422"/>
    <lineage>
        <taxon>Bacteria</taxon>
        <taxon>Bacillati</taxon>
        <taxon>Actinomycetota</taxon>
        <taxon>Actinomycetes</taxon>
        <taxon>Kitasatosporales</taxon>
        <taxon>Streptomycetaceae</taxon>
        <taxon>Streptomyces</taxon>
    </lineage>
</organism>
<evidence type="ECO:0000313" key="1">
    <source>
        <dbReference type="EMBL" id="MFG3011193.1"/>
    </source>
</evidence>
<evidence type="ECO:0000313" key="2">
    <source>
        <dbReference type="Proteomes" id="UP001604267"/>
    </source>
</evidence>
<proteinExistence type="predicted"/>
<protein>
    <recommendedName>
        <fullName evidence="3">Ribosomal protein L7/L12 C-terminal domain-containing protein</fullName>
    </recommendedName>
</protein>
<dbReference type="EMBL" id="JBICYV010000005">
    <property type="protein sequence ID" value="MFG3011193.1"/>
    <property type="molecule type" value="Genomic_DNA"/>
</dbReference>
<name>A0ABW7B1Z2_9ACTN</name>
<evidence type="ECO:0008006" key="3">
    <source>
        <dbReference type="Google" id="ProtNLM"/>
    </source>
</evidence>
<accession>A0ABW7B1Z2</accession>